<dbReference type="Proteomes" id="UP000006591">
    <property type="component" value="Chromosome 3"/>
</dbReference>
<keyword evidence="4" id="KW-1185">Reference proteome</keyword>
<organism evidence="3">
    <name type="scientific">Oryza nivara</name>
    <name type="common">Indian wild rice</name>
    <name type="synonym">Oryza sativa f. spontanea</name>
    <dbReference type="NCBI Taxonomy" id="4536"/>
    <lineage>
        <taxon>Eukaryota</taxon>
        <taxon>Viridiplantae</taxon>
        <taxon>Streptophyta</taxon>
        <taxon>Embryophyta</taxon>
        <taxon>Tracheophyta</taxon>
        <taxon>Spermatophyta</taxon>
        <taxon>Magnoliopsida</taxon>
        <taxon>Liliopsida</taxon>
        <taxon>Poales</taxon>
        <taxon>Poaceae</taxon>
        <taxon>BOP clade</taxon>
        <taxon>Oryzoideae</taxon>
        <taxon>Oryzeae</taxon>
        <taxon>Oryzinae</taxon>
        <taxon>Oryza</taxon>
    </lineage>
</organism>
<feature type="chain" id="PRO_5002360733" evidence="2">
    <location>
        <begin position="21"/>
        <end position="309"/>
    </location>
</feature>
<evidence type="ECO:0000256" key="2">
    <source>
        <dbReference type="SAM" id="SignalP"/>
    </source>
</evidence>
<sequence length="309" mass="32772">MTWMLPISISIPITGLLIHAASLPATEVLRRCLPTLRPRWLTARDLPTRAAALDRRLARPLASLRTPPPACGTHTGHALPAVSPPALGDWTTLPFAAANPPTTVDLLLTVAISTARQILAPPAVYSGGHSFPTHSPFVSPFCRVQGHHPIHSGGGGADGYFFVHREGDIRQACRRSKMASTHLTTCSASTRSSTKPEARHRTGPASPMRQSTPARCAAKSCELTALTRVNATAAVNTTVRSIVTNTCAPALVYFYRVAEATAGRRYSASSPDAIWGSYAILFGRSQKQTDNNAPATSTATATAAAKRPV</sequence>
<feature type="region of interest" description="Disordered" evidence="1">
    <location>
        <begin position="184"/>
        <end position="213"/>
    </location>
</feature>
<name>A0A0E0GTF2_ORYNI</name>
<dbReference type="EnsemblPlants" id="ONIVA03G34790.1">
    <property type="protein sequence ID" value="ONIVA03G34790.1"/>
    <property type="gene ID" value="ONIVA03G34790"/>
</dbReference>
<feature type="compositionally biased region" description="Low complexity" evidence="1">
    <location>
        <begin position="293"/>
        <end position="309"/>
    </location>
</feature>
<evidence type="ECO:0000313" key="4">
    <source>
        <dbReference type="Proteomes" id="UP000006591"/>
    </source>
</evidence>
<evidence type="ECO:0000313" key="3">
    <source>
        <dbReference type="EnsemblPlants" id="ONIVA03G34790.1"/>
    </source>
</evidence>
<feature type="region of interest" description="Disordered" evidence="1">
    <location>
        <begin position="289"/>
        <end position="309"/>
    </location>
</feature>
<reference evidence="3" key="2">
    <citation type="submission" date="2018-04" db="EMBL/GenBank/DDBJ databases">
        <title>OnivRS2 (Oryza nivara Reference Sequence Version 2).</title>
        <authorList>
            <person name="Zhang J."/>
            <person name="Kudrna D."/>
            <person name="Lee S."/>
            <person name="Talag J."/>
            <person name="Rajasekar S."/>
            <person name="Welchert J."/>
            <person name="Hsing Y.-I."/>
            <person name="Wing R.A."/>
        </authorList>
    </citation>
    <scope>NUCLEOTIDE SEQUENCE [LARGE SCALE GENOMIC DNA]</scope>
    <source>
        <strain evidence="3">SL10</strain>
    </source>
</reference>
<keyword evidence="2" id="KW-0732">Signal</keyword>
<feature type="compositionally biased region" description="Polar residues" evidence="1">
    <location>
        <begin position="184"/>
        <end position="193"/>
    </location>
</feature>
<proteinExistence type="predicted"/>
<dbReference type="HOGENOM" id="CLU_901331_0_0_1"/>
<evidence type="ECO:0000256" key="1">
    <source>
        <dbReference type="SAM" id="MobiDB-lite"/>
    </source>
</evidence>
<protein>
    <submittedName>
        <fullName evidence="3">Uncharacterized protein</fullName>
    </submittedName>
</protein>
<dbReference type="AlphaFoldDB" id="A0A0E0GTF2"/>
<feature type="signal peptide" evidence="2">
    <location>
        <begin position="1"/>
        <end position="20"/>
    </location>
</feature>
<dbReference type="Gramene" id="ONIVA03G34790.1">
    <property type="protein sequence ID" value="ONIVA03G34790.1"/>
    <property type="gene ID" value="ONIVA03G34790"/>
</dbReference>
<reference evidence="3" key="1">
    <citation type="submission" date="2015-04" db="UniProtKB">
        <authorList>
            <consortium name="EnsemblPlants"/>
        </authorList>
    </citation>
    <scope>IDENTIFICATION</scope>
    <source>
        <strain evidence="3">SL10</strain>
    </source>
</reference>
<accession>A0A0E0GTF2</accession>